<feature type="non-terminal residue" evidence="1">
    <location>
        <position position="60"/>
    </location>
</feature>
<dbReference type="InParanoid" id="A0A0V1BIQ8"/>
<protein>
    <submittedName>
        <fullName evidence="1">Uncharacterized protein</fullName>
    </submittedName>
</protein>
<evidence type="ECO:0000313" key="1">
    <source>
        <dbReference type="EMBL" id="KRY37077.1"/>
    </source>
</evidence>
<evidence type="ECO:0000313" key="2">
    <source>
        <dbReference type="Proteomes" id="UP000054776"/>
    </source>
</evidence>
<comment type="caution">
    <text evidence="1">The sequence shown here is derived from an EMBL/GenBank/DDBJ whole genome shotgun (WGS) entry which is preliminary data.</text>
</comment>
<sequence>MKYRFRNSRDFVTNECGKKLKKSEMRKYYYRFHCDGLAYSHCSFSSFWQLFSSDHNQCPL</sequence>
<reference evidence="1 2" key="1">
    <citation type="submission" date="2015-01" db="EMBL/GenBank/DDBJ databases">
        <title>Evolution of Trichinella species and genotypes.</title>
        <authorList>
            <person name="Korhonen P.K."/>
            <person name="Edoardo P."/>
            <person name="Giuseppe L.R."/>
            <person name="Gasser R.B."/>
        </authorList>
    </citation>
    <scope>NUCLEOTIDE SEQUENCE [LARGE SCALE GENOMIC DNA]</scope>
    <source>
        <strain evidence="1">ISS3</strain>
    </source>
</reference>
<proteinExistence type="predicted"/>
<dbReference type="EMBL" id="JYDH01000037">
    <property type="protein sequence ID" value="KRY37077.1"/>
    <property type="molecule type" value="Genomic_DNA"/>
</dbReference>
<name>A0A0V1BIQ8_TRISP</name>
<keyword evidence="2" id="KW-1185">Reference proteome</keyword>
<dbReference type="AlphaFoldDB" id="A0A0V1BIQ8"/>
<organism evidence="1 2">
    <name type="scientific">Trichinella spiralis</name>
    <name type="common">Trichina worm</name>
    <dbReference type="NCBI Taxonomy" id="6334"/>
    <lineage>
        <taxon>Eukaryota</taxon>
        <taxon>Metazoa</taxon>
        <taxon>Ecdysozoa</taxon>
        <taxon>Nematoda</taxon>
        <taxon>Enoplea</taxon>
        <taxon>Dorylaimia</taxon>
        <taxon>Trichinellida</taxon>
        <taxon>Trichinellidae</taxon>
        <taxon>Trichinella</taxon>
    </lineage>
</organism>
<accession>A0A0V1BIQ8</accession>
<dbReference type="Proteomes" id="UP000054776">
    <property type="component" value="Unassembled WGS sequence"/>
</dbReference>
<gene>
    <name evidence="1" type="ORF">T01_9327</name>
</gene>